<dbReference type="OrthoDB" id="7852189at2759"/>
<dbReference type="KEGG" id="dya:Dyak_GE10225"/>
<dbReference type="PhylomeDB" id="B4PKT1"/>
<gene>
    <name evidence="1" type="primary">Dyak\GE10225</name>
    <name evidence="1" type="synonym">dyak_GLEANR_10169</name>
    <name evidence="1" type="synonym">GE10225</name>
    <name evidence="1" type="ORF">Dyak_GE10225</name>
</gene>
<keyword evidence="2" id="KW-1185">Reference proteome</keyword>
<dbReference type="Proteomes" id="UP000002282">
    <property type="component" value="Chromosome 3R"/>
</dbReference>
<evidence type="ECO:0000313" key="1">
    <source>
        <dbReference type="EMBL" id="EDW97880.1"/>
    </source>
</evidence>
<protein>
    <submittedName>
        <fullName evidence="1">Uncharacterized protein</fullName>
    </submittedName>
</protein>
<proteinExistence type="predicted"/>
<evidence type="ECO:0000313" key="2">
    <source>
        <dbReference type="Proteomes" id="UP000002282"/>
    </source>
</evidence>
<reference evidence="1 2" key="1">
    <citation type="journal article" date="2007" name="Nature">
        <title>Evolution of genes and genomes on the Drosophila phylogeny.</title>
        <authorList>
            <consortium name="Drosophila 12 Genomes Consortium"/>
            <person name="Clark A.G."/>
            <person name="Eisen M.B."/>
            <person name="Smith D.R."/>
            <person name="Bergman C.M."/>
            <person name="Oliver B."/>
            <person name="Markow T.A."/>
            <person name="Kaufman T.C."/>
            <person name="Kellis M."/>
            <person name="Gelbart W."/>
            <person name="Iyer V.N."/>
            <person name="Pollard D.A."/>
            <person name="Sackton T.B."/>
            <person name="Larracuente A.M."/>
            <person name="Singh N.D."/>
            <person name="Abad J.P."/>
            <person name="Abt D.N."/>
            <person name="Adryan B."/>
            <person name="Aguade M."/>
            <person name="Akashi H."/>
            <person name="Anderson W.W."/>
            <person name="Aquadro C.F."/>
            <person name="Ardell D.H."/>
            <person name="Arguello R."/>
            <person name="Artieri C.G."/>
            <person name="Barbash D.A."/>
            <person name="Barker D."/>
            <person name="Barsanti P."/>
            <person name="Batterham P."/>
            <person name="Batzoglou S."/>
            <person name="Begun D."/>
            <person name="Bhutkar A."/>
            <person name="Blanco E."/>
            <person name="Bosak S.A."/>
            <person name="Bradley R.K."/>
            <person name="Brand A.D."/>
            <person name="Brent M.R."/>
            <person name="Brooks A.N."/>
            <person name="Brown R.H."/>
            <person name="Butlin R.K."/>
            <person name="Caggese C."/>
            <person name="Calvi B.R."/>
            <person name="Bernardo de Carvalho A."/>
            <person name="Caspi A."/>
            <person name="Castrezana S."/>
            <person name="Celniker S.E."/>
            <person name="Chang J.L."/>
            <person name="Chapple C."/>
            <person name="Chatterji S."/>
            <person name="Chinwalla A."/>
            <person name="Civetta A."/>
            <person name="Clifton S.W."/>
            <person name="Comeron J.M."/>
            <person name="Costello J.C."/>
            <person name="Coyne J.A."/>
            <person name="Daub J."/>
            <person name="David R.G."/>
            <person name="Delcher A.L."/>
            <person name="Delehaunty K."/>
            <person name="Do C.B."/>
            <person name="Ebling H."/>
            <person name="Edwards K."/>
            <person name="Eickbush T."/>
            <person name="Evans J.D."/>
            <person name="Filipski A."/>
            <person name="Findeiss S."/>
            <person name="Freyhult E."/>
            <person name="Fulton L."/>
            <person name="Fulton R."/>
            <person name="Garcia A.C."/>
            <person name="Gardiner A."/>
            <person name="Garfield D.A."/>
            <person name="Garvin B.E."/>
            <person name="Gibson G."/>
            <person name="Gilbert D."/>
            <person name="Gnerre S."/>
            <person name="Godfrey J."/>
            <person name="Good R."/>
            <person name="Gotea V."/>
            <person name="Gravely B."/>
            <person name="Greenberg A.J."/>
            <person name="Griffiths-Jones S."/>
            <person name="Gross S."/>
            <person name="Guigo R."/>
            <person name="Gustafson E.A."/>
            <person name="Haerty W."/>
            <person name="Hahn M.W."/>
            <person name="Halligan D.L."/>
            <person name="Halpern A.L."/>
            <person name="Halter G.M."/>
            <person name="Han M.V."/>
            <person name="Heger A."/>
            <person name="Hillier L."/>
            <person name="Hinrichs A.S."/>
            <person name="Holmes I."/>
            <person name="Hoskins R.A."/>
            <person name="Hubisz M.J."/>
            <person name="Hultmark D."/>
            <person name="Huntley M.A."/>
            <person name="Jaffe D.B."/>
            <person name="Jagadeeshan S."/>
            <person name="Jeck W.R."/>
            <person name="Johnson J."/>
            <person name="Jones C.D."/>
            <person name="Jordan W.C."/>
            <person name="Karpen G.H."/>
            <person name="Kataoka E."/>
            <person name="Keightley P.D."/>
            <person name="Kheradpour P."/>
            <person name="Kirkness E.F."/>
            <person name="Koerich L.B."/>
            <person name="Kristiansen K."/>
            <person name="Kudrna D."/>
            <person name="Kulathinal R.J."/>
            <person name="Kumar S."/>
            <person name="Kwok R."/>
            <person name="Lander E."/>
            <person name="Langley C.H."/>
            <person name="Lapoint R."/>
            <person name="Lazzaro B.P."/>
            <person name="Lee S.J."/>
            <person name="Levesque L."/>
            <person name="Li R."/>
            <person name="Lin C.F."/>
            <person name="Lin M.F."/>
            <person name="Lindblad-Toh K."/>
            <person name="Llopart A."/>
            <person name="Long M."/>
            <person name="Low L."/>
            <person name="Lozovsky E."/>
            <person name="Lu J."/>
            <person name="Luo M."/>
            <person name="Machado C.A."/>
            <person name="Makalowski W."/>
            <person name="Marzo M."/>
            <person name="Matsuda M."/>
            <person name="Matzkin L."/>
            <person name="McAllister B."/>
            <person name="McBride C.S."/>
            <person name="McKernan B."/>
            <person name="McKernan K."/>
            <person name="Mendez-Lago M."/>
            <person name="Minx P."/>
            <person name="Mollenhauer M.U."/>
            <person name="Montooth K."/>
            <person name="Mount S.M."/>
            <person name="Mu X."/>
            <person name="Myers E."/>
            <person name="Negre B."/>
            <person name="Newfeld S."/>
            <person name="Nielsen R."/>
            <person name="Noor M.A."/>
            <person name="O'Grady P."/>
            <person name="Pachter L."/>
            <person name="Papaceit M."/>
            <person name="Parisi M.J."/>
            <person name="Parisi M."/>
            <person name="Parts L."/>
            <person name="Pedersen J.S."/>
            <person name="Pesole G."/>
            <person name="Phillippy A.M."/>
            <person name="Ponting C.P."/>
            <person name="Pop M."/>
            <person name="Porcelli D."/>
            <person name="Powell J.R."/>
            <person name="Prohaska S."/>
            <person name="Pruitt K."/>
            <person name="Puig M."/>
            <person name="Quesneville H."/>
            <person name="Ram K.R."/>
            <person name="Rand D."/>
            <person name="Rasmussen M.D."/>
            <person name="Reed L.K."/>
            <person name="Reenan R."/>
            <person name="Reily A."/>
            <person name="Remington K.A."/>
            <person name="Rieger T.T."/>
            <person name="Ritchie M.G."/>
            <person name="Robin C."/>
            <person name="Rogers Y.H."/>
            <person name="Rohde C."/>
            <person name="Rozas J."/>
            <person name="Rubenfield M.J."/>
            <person name="Ruiz A."/>
            <person name="Russo S."/>
            <person name="Salzberg S.L."/>
            <person name="Sanchez-Gracia A."/>
            <person name="Saranga D.J."/>
            <person name="Sato H."/>
            <person name="Schaeffer S.W."/>
            <person name="Schatz M.C."/>
            <person name="Schlenke T."/>
            <person name="Schwartz R."/>
            <person name="Segarra C."/>
            <person name="Singh R.S."/>
            <person name="Sirot L."/>
            <person name="Sirota M."/>
            <person name="Sisneros N.B."/>
            <person name="Smith C.D."/>
            <person name="Smith T.F."/>
            <person name="Spieth J."/>
            <person name="Stage D.E."/>
            <person name="Stark A."/>
            <person name="Stephan W."/>
            <person name="Strausberg R.L."/>
            <person name="Strempel S."/>
            <person name="Sturgill D."/>
            <person name="Sutton G."/>
            <person name="Sutton G.G."/>
            <person name="Tao W."/>
            <person name="Teichmann S."/>
            <person name="Tobari Y.N."/>
            <person name="Tomimura Y."/>
            <person name="Tsolas J.M."/>
            <person name="Valente V.L."/>
            <person name="Venter E."/>
            <person name="Venter J.C."/>
            <person name="Vicario S."/>
            <person name="Vieira F.G."/>
            <person name="Vilella A.J."/>
            <person name="Villasante A."/>
            <person name="Walenz B."/>
            <person name="Wang J."/>
            <person name="Wasserman M."/>
            <person name="Watts T."/>
            <person name="Wilson D."/>
            <person name="Wilson R.K."/>
            <person name="Wing R.A."/>
            <person name="Wolfner M.F."/>
            <person name="Wong A."/>
            <person name="Wong G.K."/>
            <person name="Wu C.I."/>
            <person name="Wu G."/>
            <person name="Yamamoto D."/>
            <person name="Yang H.P."/>
            <person name="Yang S.P."/>
            <person name="Yorke J.A."/>
            <person name="Yoshida K."/>
            <person name="Zdobnov E."/>
            <person name="Zhang P."/>
            <person name="Zhang Y."/>
            <person name="Zimin A.V."/>
            <person name="Baldwin J."/>
            <person name="Abdouelleil A."/>
            <person name="Abdulkadir J."/>
            <person name="Abebe A."/>
            <person name="Abera B."/>
            <person name="Abreu J."/>
            <person name="Acer S.C."/>
            <person name="Aftuck L."/>
            <person name="Alexander A."/>
            <person name="An P."/>
            <person name="Anderson E."/>
            <person name="Anderson S."/>
            <person name="Arachi H."/>
            <person name="Azer M."/>
            <person name="Bachantsang P."/>
            <person name="Barry A."/>
            <person name="Bayul T."/>
            <person name="Berlin A."/>
            <person name="Bessette D."/>
            <person name="Bloom T."/>
            <person name="Blye J."/>
            <person name="Boguslavskiy L."/>
            <person name="Bonnet C."/>
            <person name="Boukhgalter B."/>
            <person name="Bourzgui I."/>
            <person name="Brown A."/>
            <person name="Cahill P."/>
            <person name="Channer S."/>
            <person name="Cheshatsang Y."/>
            <person name="Chuda L."/>
            <person name="Citroen M."/>
            <person name="Collymore A."/>
            <person name="Cooke P."/>
            <person name="Costello M."/>
            <person name="D'Aco K."/>
            <person name="Daza R."/>
            <person name="De Haan G."/>
            <person name="DeGray S."/>
            <person name="DeMaso C."/>
            <person name="Dhargay N."/>
            <person name="Dooley K."/>
            <person name="Dooley E."/>
            <person name="Doricent M."/>
            <person name="Dorje P."/>
            <person name="Dorjee K."/>
            <person name="Dupes A."/>
            <person name="Elong R."/>
            <person name="Falk J."/>
            <person name="Farina A."/>
            <person name="Faro S."/>
            <person name="Ferguson D."/>
            <person name="Fisher S."/>
            <person name="Foley C.D."/>
            <person name="Franke A."/>
            <person name="Friedrich D."/>
            <person name="Gadbois L."/>
            <person name="Gearin G."/>
            <person name="Gearin C.R."/>
            <person name="Giannoukos G."/>
            <person name="Goode T."/>
            <person name="Graham J."/>
            <person name="Grandbois E."/>
            <person name="Grewal S."/>
            <person name="Gyaltsen K."/>
            <person name="Hafez N."/>
            <person name="Hagos B."/>
            <person name="Hall J."/>
            <person name="Henson C."/>
            <person name="Hollinger A."/>
            <person name="Honan T."/>
            <person name="Huard M.D."/>
            <person name="Hughes L."/>
            <person name="Hurhula B."/>
            <person name="Husby M.E."/>
            <person name="Kamat A."/>
            <person name="Kanga B."/>
            <person name="Kashin S."/>
            <person name="Khazanovich D."/>
            <person name="Kisner P."/>
            <person name="Lance K."/>
            <person name="Lara M."/>
            <person name="Lee W."/>
            <person name="Lennon N."/>
            <person name="Letendre F."/>
            <person name="LeVine R."/>
            <person name="Lipovsky A."/>
            <person name="Liu X."/>
            <person name="Liu J."/>
            <person name="Liu S."/>
            <person name="Lokyitsang T."/>
            <person name="Lokyitsang Y."/>
            <person name="Lubonja R."/>
            <person name="Lui A."/>
            <person name="MacDonald P."/>
            <person name="Magnisalis V."/>
            <person name="Maru K."/>
            <person name="Matthews C."/>
            <person name="McCusker W."/>
            <person name="McDonough S."/>
            <person name="Mehta T."/>
            <person name="Meldrim J."/>
            <person name="Meneus L."/>
            <person name="Mihai O."/>
            <person name="Mihalev A."/>
            <person name="Mihova T."/>
            <person name="Mittelman R."/>
            <person name="Mlenga V."/>
            <person name="Montmayeur A."/>
            <person name="Mulrain L."/>
            <person name="Navidi A."/>
            <person name="Naylor J."/>
            <person name="Negash T."/>
            <person name="Nguyen T."/>
            <person name="Nguyen N."/>
            <person name="Nicol R."/>
            <person name="Norbu C."/>
            <person name="Norbu N."/>
            <person name="Novod N."/>
            <person name="O'Neill B."/>
            <person name="Osman S."/>
            <person name="Markiewicz E."/>
            <person name="Oyono O.L."/>
            <person name="Patti C."/>
            <person name="Phunkhang P."/>
            <person name="Pierre F."/>
            <person name="Priest M."/>
            <person name="Raghuraman S."/>
            <person name="Rege F."/>
            <person name="Reyes R."/>
            <person name="Rise C."/>
            <person name="Rogov P."/>
            <person name="Ross K."/>
            <person name="Ryan E."/>
            <person name="Settipalli S."/>
            <person name="Shea T."/>
            <person name="Sherpa N."/>
            <person name="Shi L."/>
            <person name="Shih D."/>
            <person name="Sparrow T."/>
            <person name="Spaulding J."/>
            <person name="Stalker J."/>
            <person name="Stange-Thomann N."/>
            <person name="Stavropoulos S."/>
            <person name="Stone C."/>
            <person name="Strader C."/>
            <person name="Tesfaye S."/>
            <person name="Thomson T."/>
            <person name="Thoulutsang Y."/>
            <person name="Thoulutsang D."/>
            <person name="Topham K."/>
            <person name="Topping I."/>
            <person name="Tsamla T."/>
            <person name="Vassiliev H."/>
            <person name="Vo A."/>
            <person name="Wangchuk T."/>
            <person name="Wangdi T."/>
            <person name="Weiand M."/>
            <person name="Wilkinson J."/>
            <person name="Wilson A."/>
            <person name="Yadav S."/>
            <person name="Young G."/>
            <person name="Yu Q."/>
            <person name="Zembek L."/>
            <person name="Zhong D."/>
            <person name="Zimmer A."/>
            <person name="Zwirko Z."/>
            <person name="Jaffe D.B."/>
            <person name="Alvarez P."/>
            <person name="Brockman W."/>
            <person name="Butler J."/>
            <person name="Chin C."/>
            <person name="Gnerre S."/>
            <person name="Grabherr M."/>
            <person name="Kleber M."/>
            <person name="Mauceli E."/>
            <person name="MacCallum I."/>
        </authorList>
    </citation>
    <scope>NUCLEOTIDE SEQUENCE [LARGE SCALE GENOMIC DNA]</scope>
    <source>
        <strain evidence="2">Tai18E2 / Tucson 14021-0261.01</strain>
    </source>
</reference>
<reference evidence="1 2" key="2">
    <citation type="journal article" date="2007" name="PLoS Biol.">
        <title>Principles of genome evolution in the Drosophila melanogaster species group.</title>
        <authorList>
            <person name="Ranz J.M."/>
            <person name="Maurin D."/>
            <person name="Chan Y.S."/>
            <person name="von Grotthuss M."/>
            <person name="Hillier L.W."/>
            <person name="Roote J."/>
            <person name="Ashburner M."/>
            <person name="Bergman C.M."/>
        </authorList>
    </citation>
    <scope>NUCLEOTIDE SEQUENCE [LARGE SCALE GENOMIC DNA]</scope>
    <source>
        <strain evidence="2">Tai18E2 / Tucson 14021-0261.01</strain>
    </source>
</reference>
<organism evidence="1 2">
    <name type="scientific">Drosophila yakuba</name>
    <name type="common">Fruit fly</name>
    <dbReference type="NCBI Taxonomy" id="7245"/>
    <lineage>
        <taxon>Eukaryota</taxon>
        <taxon>Metazoa</taxon>
        <taxon>Ecdysozoa</taxon>
        <taxon>Arthropoda</taxon>
        <taxon>Hexapoda</taxon>
        <taxon>Insecta</taxon>
        <taxon>Pterygota</taxon>
        <taxon>Neoptera</taxon>
        <taxon>Endopterygota</taxon>
        <taxon>Diptera</taxon>
        <taxon>Brachycera</taxon>
        <taxon>Muscomorpha</taxon>
        <taxon>Ephydroidea</taxon>
        <taxon>Drosophilidae</taxon>
        <taxon>Drosophila</taxon>
        <taxon>Sophophora</taxon>
    </lineage>
</organism>
<accession>B4PKT1</accession>
<dbReference type="HOGENOM" id="CLU_845375_0_0_1"/>
<dbReference type="OMA" id="EMTPEEN"/>
<name>B4PKT1_DROYA</name>
<sequence length="329" mass="36910">MDTEIVYDQFILADNDDELLLIYDDEVNLDEEHLLIYEDVWKSEEVMTLDGNLANIEDYAVLLEVMDTPTIHFASGSDEEMTPEENLGDFVSADALVTSTTDVADLEELTVYIPEEITFADTGFFAEQDDNLEAYDFTYTVIASESFSHSPGELTEVTELIRYLSQDLLFQAYSPPSIPSLHTEHCPRHDKNSQNVFWSDMEEVSCILLHSAAAYMEPPAYVDDATVSFIAKGLSLAKSFTTEEPDSLSARQSIGRLVAAIVMDRESGVVMAYAVIHLVPQVMSDDSTGELLGMMLHNVIRGFAINEHFRRIIIENSRHFLLVANQIPN</sequence>
<dbReference type="EMBL" id="CM000160">
    <property type="protein sequence ID" value="EDW97880.1"/>
    <property type="molecule type" value="Genomic_DNA"/>
</dbReference>
<dbReference type="AlphaFoldDB" id="B4PKT1"/>